<dbReference type="InterPro" id="IPR007048">
    <property type="entry name" value="IraD/Gp25-like"/>
</dbReference>
<dbReference type="InterPro" id="IPR017737">
    <property type="entry name" value="TssE1-like"/>
</dbReference>
<evidence type="ECO:0000313" key="3">
    <source>
        <dbReference type="Proteomes" id="UP000292958"/>
    </source>
</evidence>
<protein>
    <submittedName>
        <fullName evidence="2">Type VI secretion system protein ImpF/type VI secretion system lysozyme-related protein</fullName>
    </submittedName>
</protein>
<dbReference type="EMBL" id="SHKW01000007">
    <property type="protein sequence ID" value="RZU29760.1"/>
    <property type="molecule type" value="Genomic_DNA"/>
</dbReference>
<dbReference type="Proteomes" id="UP000292958">
    <property type="component" value="Unassembled WGS sequence"/>
</dbReference>
<feature type="domain" description="IraD/Gp25-like" evidence="1">
    <location>
        <begin position="50"/>
        <end position="142"/>
    </location>
</feature>
<dbReference type="SUPFAM" id="SSF160719">
    <property type="entry name" value="gpW/gp25-like"/>
    <property type="match status" value="1"/>
</dbReference>
<dbReference type="Pfam" id="PF04965">
    <property type="entry name" value="GPW_gp25"/>
    <property type="match status" value="1"/>
</dbReference>
<dbReference type="AlphaFoldDB" id="A0A4Q7XZD9"/>
<proteinExistence type="predicted"/>
<dbReference type="PANTHER" id="PTHR38595:SF2">
    <property type="entry name" value="TYPE VI SECRETION SYSTEM BASEPLATE SUBUNIT TSSE"/>
    <property type="match status" value="1"/>
</dbReference>
<keyword evidence="3" id="KW-1185">Reference proteome</keyword>
<dbReference type="PANTHER" id="PTHR38595">
    <property type="entry name" value="CYTOPLASMIC PROTEIN-RELATED"/>
    <property type="match status" value="1"/>
</dbReference>
<comment type="caution">
    <text evidence="2">The sequence shown here is derived from an EMBL/GenBank/DDBJ whole genome shotgun (WGS) entry which is preliminary data.</text>
</comment>
<organism evidence="2 3">
    <name type="scientific">Edaphobacter modestus</name>
    <dbReference type="NCBI Taxonomy" id="388466"/>
    <lineage>
        <taxon>Bacteria</taxon>
        <taxon>Pseudomonadati</taxon>
        <taxon>Acidobacteriota</taxon>
        <taxon>Terriglobia</taxon>
        <taxon>Terriglobales</taxon>
        <taxon>Acidobacteriaceae</taxon>
        <taxon>Edaphobacter</taxon>
    </lineage>
</organism>
<name>A0A4Q7XZD9_9BACT</name>
<sequence length="175" mass="19851">MESRHQRDRLSIQPKPVLGLRVPLFDRLVDSTPEVQNEHNPLRIYSKAALFDSIARDLSRLLNTRSNRPANTVHLTVLDYGIPDFSHISADDELAQRPFVETIRQAIQHFEPRLEEVTIAFVREPRNSLQLLASISGKVRLGNHTEPITFSVLRQGSHGEVEVIAPEILPFDPHG</sequence>
<evidence type="ECO:0000313" key="2">
    <source>
        <dbReference type="EMBL" id="RZU29760.1"/>
    </source>
</evidence>
<dbReference type="OrthoDB" id="119583at2"/>
<dbReference type="NCBIfam" id="TIGR03357">
    <property type="entry name" value="VI_zyme"/>
    <property type="match status" value="1"/>
</dbReference>
<evidence type="ECO:0000259" key="1">
    <source>
        <dbReference type="Pfam" id="PF04965"/>
    </source>
</evidence>
<dbReference type="InterPro" id="IPR053176">
    <property type="entry name" value="T6SS_TssE1-like"/>
</dbReference>
<accession>A0A4Q7XZD9</accession>
<gene>
    <name evidence="2" type="ORF">BDD14_6378</name>
</gene>
<reference evidence="2 3" key="1">
    <citation type="submission" date="2019-02" db="EMBL/GenBank/DDBJ databases">
        <title>Genomic Encyclopedia of Archaeal and Bacterial Type Strains, Phase II (KMG-II): from individual species to whole genera.</title>
        <authorList>
            <person name="Goeker M."/>
        </authorList>
    </citation>
    <scope>NUCLEOTIDE SEQUENCE [LARGE SCALE GENOMIC DNA]</scope>
    <source>
        <strain evidence="2 3">DSM 18101</strain>
    </source>
</reference>
<dbReference type="Gene3D" id="3.10.450.40">
    <property type="match status" value="1"/>
</dbReference>